<name>A0A1Y2EEU9_9PEZI</name>
<evidence type="ECO:0000313" key="2">
    <source>
        <dbReference type="EMBL" id="ORY70113.1"/>
    </source>
</evidence>
<evidence type="ECO:0000313" key="3">
    <source>
        <dbReference type="Proteomes" id="UP000193689"/>
    </source>
</evidence>
<dbReference type="EMBL" id="MCFJ01000002">
    <property type="protein sequence ID" value="ORY70113.1"/>
    <property type="molecule type" value="Genomic_DNA"/>
</dbReference>
<dbReference type="AlphaFoldDB" id="A0A1Y2EEU9"/>
<feature type="region of interest" description="Disordered" evidence="1">
    <location>
        <begin position="1"/>
        <end position="75"/>
    </location>
</feature>
<accession>A0A1Y2EEU9</accession>
<gene>
    <name evidence="2" type="ORF">BCR38DRAFT_481257</name>
</gene>
<keyword evidence="3" id="KW-1185">Reference proteome</keyword>
<evidence type="ECO:0000256" key="1">
    <source>
        <dbReference type="SAM" id="MobiDB-lite"/>
    </source>
</evidence>
<dbReference type="Proteomes" id="UP000193689">
    <property type="component" value="Unassembled WGS sequence"/>
</dbReference>
<sequence>MSSGRASAPAPLAISRPSVSGSGHDSFGSDCSDKTVPRSFSNGWAQDRPLQSRKSSASSSKSSKPTSPTANVYTHCGRHSDQWLLGGMSGLFKKKE</sequence>
<organism evidence="2 3">
    <name type="scientific">Pseudomassariella vexata</name>
    <dbReference type="NCBI Taxonomy" id="1141098"/>
    <lineage>
        <taxon>Eukaryota</taxon>
        <taxon>Fungi</taxon>
        <taxon>Dikarya</taxon>
        <taxon>Ascomycota</taxon>
        <taxon>Pezizomycotina</taxon>
        <taxon>Sordariomycetes</taxon>
        <taxon>Xylariomycetidae</taxon>
        <taxon>Amphisphaeriales</taxon>
        <taxon>Pseudomassariaceae</taxon>
        <taxon>Pseudomassariella</taxon>
    </lineage>
</organism>
<dbReference type="InParanoid" id="A0A1Y2EEU9"/>
<reference evidence="2 3" key="1">
    <citation type="submission" date="2016-07" db="EMBL/GenBank/DDBJ databases">
        <title>Pervasive Adenine N6-methylation of Active Genes in Fungi.</title>
        <authorList>
            <consortium name="DOE Joint Genome Institute"/>
            <person name="Mondo S.J."/>
            <person name="Dannebaum R.O."/>
            <person name="Kuo R.C."/>
            <person name="Labutti K."/>
            <person name="Haridas S."/>
            <person name="Kuo A."/>
            <person name="Salamov A."/>
            <person name="Ahrendt S.R."/>
            <person name="Lipzen A."/>
            <person name="Sullivan W."/>
            <person name="Andreopoulos W.B."/>
            <person name="Clum A."/>
            <person name="Lindquist E."/>
            <person name="Daum C."/>
            <person name="Ramamoorthy G.K."/>
            <person name="Gryganskyi A."/>
            <person name="Culley D."/>
            <person name="Magnuson J.K."/>
            <person name="James T.Y."/>
            <person name="O'Malley M.A."/>
            <person name="Stajich J.E."/>
            <person name="Spatafora J.W."/>
            <person name="Visel A."/>
            <person name="Grigoriev I.V."/>
        </authorList>
    </citation>
    <scope>NUCLEOTIDE SEQUENCE [LARGE SCALE GENOMIC DNA]</scope>
    <source>
        <strain evidence="2 3">CBS 129021</strain>
    </source>
</reference>
<proteinExistence type="predicted"/>
<feature type="compositionally biased region" description="Low complexity" evidence="1">
    <location>
        <begin position="55"/>
        <end position="70"/>
    </location>
</feature>
<dbReference type="GeneID" id="63779573"/>
<dbReference type="RefSeq" id="XP_040720063.1">
    <property type="nucleotide sequence ID" value="XM_040863361.1"/>
</dbReference>
<comment type="caution">
    <text evidence="2">The sequence shown here is derived from an EMBL/GenBank/DDBJ whole genome shotgun (WGS) entry which is preliminary data.</text>
</comment>
<protein>
    <submittedName>
        <fullName evidence="2">Uncharacterized protein</fullName>
    </submittedName>
</protein>
<dbReference type="OrthoDB" id="5089392at2759"/>